<gene>
    <name evidence="1" type="ORF">DLD82_12860</name>
</gene>
<protein>
    <submittedName>
        <fullName evidence="1">Uncharacterized protein</fullName>
    </submittedName>
</protein>
<dbReference type="GeneID" id="97610118"/>
<name>A0A2V2MVI1_9EURY</name>
<comment type="caution">
    <text evidence="1">The sequence shown here is derived from an EMBL/GenBank/DDBJ whole genome shotgun (WGS) entry which is preliminary data.</text>
</comment>
<dbReference type="OrthoDB" id="374426at2157"/>
<proteinExistence type="predicted"/>
<dbReference type="EMBL" id="QGMZ01000028">
    <property type="protein sequence ID" value="PWR71902.1"/>
    <property type="molecule type" value="Genomic_DNA"/>
</dbReference>
<reference evidence="1 2" key="1">
    <citation type="submission" date="2018-05" db="EMBL/GenBank/DDBJ databases">
        <title>Draft genome of Methanospirillum stamsii Pt1.</title>
        <authorList>
            <person name="Dueholm M.S."/>
            <person name="Nielsen P.H."/>
            <person name="Bakmann L.F."/>
            <person name="Otzen D.E."/>
        </authorList>
    </citation>
    <scope>NUCLEOTIDE SEQUENCE [LARGE SCALE GENOMIC DNA]</scope>
    <source>
        <strain evidence="1 2">Pt1</strain>
    </source>
</reference>
<dbReference type="Proteomes" id="UP000245934">
    <property type="component" value="Unassembled WGS sequence"/>
</dbReference>
<dbReference type="RefSeq" id="WP_109941534.1">
    <property type="nucleotide sequence ID" value="NZ_CP176366.1"/>
</dbReference>
<evidence type="ECO:0000313" key="1">
    <source>
        <dbReference type="EMBL" id="PWR71902.1"/>
    </source>
</evidence>
<keyword evidence="2" id="KW-1185">Reference proteome</keyword>
<sequence length="75" mass="8435">MLHAVRQRVTIEQDGTIHVRVPELKPGTVADVIILETTDQKPKKGLTGFIGKGKGCYNNANDVDTFIRNERNTWE</sequence>
<accession>A0A2V2MVI1</accession>
<dbReference type="AlphaFoldDB" id="A0A2V2MVI1"/>
<evidence type="ECO:0000313" key="2">
    <source>
        <dbReference type="Proteomes" id="UP000245934"/>
    </source>
</evidence>
<organism evidence="1 2">
    <name type="scientific">Methanospirillum stamsii</name>
    <dbReference type="NCBI Taxonomy" id="1277351"/>
    <lineage>
        <taxon>Archaea</taxon>
        <taxon>Methanobacteriati</taxon>
        <taxon>Methanobacteriota</taxon>
        <taxon>Stenosarchaea group</taxon>
        <taxon>Methanomicrobia</taxon>
        <taxon>Methanomicrobiales</taxon>
        <taxon>Methanospirillaceae</taxon>
        <taxon>Methanospirillum</taxon>
    </lineage>
</organism>